<reference evidence="5" key="1">
    <citation type="submission" date="2018-08" db="EMBL/GenBank/DDBJ databases">
        <title>Murine metabolic-syndrome-specific gut microbial biobank.</title>
        <authorList>
            <person name="Liu C."/>
        </authorList>
    </citation>
    <scope>NUCLEOTIDE SEQUENCE [LARGE SCALE GENOMIC DNA]</scope>
    <source>
        <strain evidence="5">Z82</strain>
    </source>
</reference>
<dbReference type="AlphaFoldDB" id="A0A7C9JRN9"/>
<evidence type="ECO:0000313" key="5">
    <source>
        <dbReference type="EMBL" id="NBI34377.1"/>
    </source>
</evidence>
<evidence type="ECO:0000256" key="2">
    <source>
        <dbReference type="ARBA" id="ARBA00023315"/>
    </source>
</evidence>
<feature type="signal peptide" evidence="3">
    <location>
        <begin position="1"/>
        <end position="27"/>
    </location>
</feature>
<dbReference type="PANTHER" id="PTHR43877">
    <property type="entry name" value="AMINOALKYLPHOSPHONATE N-ACETYLTRANSFERASE-RELATED-RELATED"/>
    <property type="match status" value="1"/>
</dbReference>
<dbReference type="PANTHER" id="PTHR43877:SF2">
    <property type="entry name" value="AMINOALKYLPHOSPHONATE N-ACETYLTRANSFERASE-RELATED"/>
    <property type="match status" value="1"/>
</dbReference>
<feature type="chain" id="PRO_5028902602" evidence="3">
    <location>
        <begin position="28"/>
        <end position="234"/>
    </location>
</feature>
<dbReference type="Gene3D" id="3.40.630.30">
    <property type="match status" value="1"/>
</dbReference>
<keyword evidence="1 5" id="KW-0808">Transferase</keyword>
<comment type="caution">
    <text evidence="5">The sequence shown here is derived from an EMBL/GenBank/DDBJ whole genome shotgun (WGS) entry which is preliminary data.</text>
</comment>
<proteinExistence type="predicted"/>
<dbReference type="CDD" id="cd04301">
    <property type="entry name" value="NAT_SF"/>
    <property type="match status" value="1"/>
</dbReference>
<name>A0A7C9JRN9_9BACT</name>
<protein>
    <submittedName>
        <fullName evidence="5">GNAT family N-acetyltransferase</fullName>
    </submittedName>
</protein>
<dbReference type="InterPro" id="IPR050832">
    <property type="entry name" value="Bact_Acetyltransf"/>
</dbReference>
<keyword evidence="2" id="KW-0012">Acyltransferase</keyword>
<sequence length="234" mass="25671">MLFRARTLAPLAAACGARLSLSATLPAALGFLLQWRSSFDDARGLGALCRRWGLQVSETTVELGIRDDIDELLALYETVQQAVAGTDNDPLWKVGVHPCRAQLEAAAAGETLFVLRKDGRIAGAMVADESITPGYEAVPWNVQAAPGEFATVHLFAIHPDFRGQGLARPFLQAVERAARERGYKAVRLDTLVTNLGAQRTYERLGYANMGRHHLTYGTYIDTDEPRFVLFEKAL</sequence>
<evidence type="ECO:0000256" key="3">
    <source>
        <dbReference type="SAM" id="SignalP"/>
    </source>
</evidence>
<feature type="domain" description="N-acetyltransferase" evidence="4">
    <location>
        <begin position="70"/>
        <end position="234"/>
    </location>
</feature>
<dbReference type="InterPro" id="IPR016181">
    <property type="entry name" value="Acyl_CoA_acyltransferase"/>
</dbReference>
<dbReference type="PROSITE" id="PS51186">
    <property type="entry name" value="GNAT"/>
    <property type="match status" value="1"/>
</dbReference>
<organism evidence="5">
    <name type="scientific">Muribaculaceae bacterium Z82</name>
    <dbReference type="NCBI Taxonomy" id="2304548"/>
    <lineage>
        <taxon>Bacteria</taxon>
        <taxon>Pseudomonadati</taxon>
        <taxon>Bacteroidota</taxon>
        <taxon>Bacteroidia</taxon>
        <taxon>Bacteroidales</taxon>
        <taxon>Muribaculaceae</taxon>
    </lineage>
</organism>
<dbReference type="Pfam" id="PF00583">
    <property type="entry name" value="Acetyltransf_1"/>
    <property type="match status" value="1"/>
</dbReference>
<keyword evidence="3" id="KW-0732">Signal</keyword>
<gene>
    <name evidence="5" type="ORF">D1639_04895</name>
</gene>
<dbReference type="GO" id="GO:0016747">
    <property type="term" value="F:acyltransferase activity, transferring groups other than amino-acyl groups"/>
    <property type="evidence" value="ECO:0007669"/>
    <property type="project" value="InterPro"/>
</dbReference>
<dbReference type="EMBL" id="QWKH01000025">
    <property type="protein sequence ID" value="NBI34377.1"/>
    <property type="molecule type" value="Genomic_DNA"/>
</dbReference>
<dbReference type="InterPro" id="IPR000182">
    <property type="entry name" value="GNAT_dom"/>
</dbReference>
<dbReference type="SUPFAM" id="SSF55729">
    <property type="entry name" value="Acyl-CoA N-acyltransferases (Nat)"/>
    <property type="match status" value="1"/>
</dbReference>
<evidence type="ECO:0000259" key="4">
    <source>
        <dbReference type="PROSITE" id="PS51186"/>
    </source>
</evidence>
<accession>A0A7C9JRN9</accession>
<evidence type="ECO:0000256" key="1">
    <source>
        <dbReference type="ARBA" id="ARBA00022679"/>
    </source>
</evidence>